<feature type="compositionally biased region" description="Polar residues" evidence="1">
    <location>
        <begin position="256"/>
        <end position="276"/>
    </location>
</feature>
<feature type="compositionally biased region" description="Low complexity" evidence="1">
    <location>
        <begin position="308"/>
        <end position="321"/>
    </location>
</feature>
<evidence type="ECO:0000313" key="3">
    <source>
        <dbReference type="Proteomes" id="UP001498398"/>
    </source>
</evidence>
<proteinExistence type="predicted"/>
<reference evidence="2 3" key="1">
    <citation type="submission" date="2024-01" db="EMBL/GenBank/DDBJ databases">
        <title>A draft genome for the cacao thread blight pathogen Marasmiellus scandens.</title>
        <authorList>
            <person name="Baruah I.K."/>
            <person name="Leung J."/>
            <person name="Bukari Y."/>
            <person name="Amoako-Attah I."/>
            <person name="Meinhardt L.W."/>
            <person name="Bailey B.A."/>
            <person name="Cohen S.P."/>
        </authorList>
    </citation>
    <scope>NUCLEOTIDE SEQUENCE [LARGE SCALE GENOMIC DNA]</scope>
    <source>
        <strain evidence="2 3">GH-19</strain>
    </source>
</reference>
<organism evidence="2 3">
    <name type="scientific">Marasmiellus scandens</name>
    <dbReference type="NCBI Taxonomy" id="2682957"/>
    <lineage>
        <taxon>Eukaryota</taxon>
        <taxon>Fungi</taxon>
        <taxon>Dikarya</taxon>
        <taxon>Basidiomycota</taxon>
        <taxon>Agaricomycotina</taxon>
        <taxon>Agaricomycetes</taxon>
        <taxon>Agaricomycetidae</taxon>
        <taxon>Agaricales</taxon>
        <taxon>Marasmiineae</taxon>
        <taxon>Omphalotaceae</taxon>
        <taxon>Marasmiellus</taxon>
    </lineage>
</organism>
<sequence length="321" mass="35020">MNLAASQSVSNDVRDLKSHTLFWAKQLLDIPQFTPPIPAEGKATRGWNHPQLACLLCTPIKLPEFDWDPETFCARVQENSIRINHKHFPACFYSDSGAKASQGKEFVCEELLLSTLLAEVWVDIFLGHETSAKFAANVDEKFPIFRKGKAYWYGIKQVTHRTIAYASLLMRHSLSASEDWQNNDGAVVKRSAFEAVVALFEDPKFIQEDWNVELLRTWNETLGWMLPDTDDVTGLESDDDEDSSLSMIQAIVSCKQDQQRSSSGADAGTNSDPCTISSASSNSPPVPASDPAAASDGVQPAPLSSGVSFDGAPSSSGAASD</sequence>
<name>A0ABR1ILB6_9AGAR</name>
<feature type="compositionally biased region" description="Low complexity" evidence="1">
    <location>
        <begin position="277"/>
        <end position="295"/>
    </location>
</feature>
<dbReference type="Pfam" id="PF20414">
    <property type="entry name" value="DUF6698"/>
    <property type="match status" value="1"/>
</dbReference>
<evidence type="ECO:0000313" key="2">
    <source>
        <dbReference type="EMBL" id="KAK7433688.1"/>
    </source>
</evidence>
<dbReference type="InterPro" id="IPR046521">
    <property type="entry name" value="DUF6698"/>
</dbReference>
<accession>A0ABR1ILB6</accession>
<dbReference type="Proteomes" id="UP001498398">
    <property type="component" value="Unassembled WGS sequence"/>
</dbReference>
<evidence type="ECO:0000256" key="1">
    <source>
        <dbReference type="SAM" id="MobiDB-lite"/>
    </source>
</evidence>
<gene>
    <name evidence="2" type="ORF">VKT23_020635</name>
</gene>
<protein>
    <submittedName>
        <fullName evidence="2">Uncharacterized protein</fullName>
    </submittedName>
</protein>
<comment type="caution">
    <text evidence="2">The sequence shown here is derived from an EMBL/GenBank/DDBJ whole genome shotgun (WGS) entry which is preliminary data.</text>
</comment>
<feature type="region of interest" description="Disordered" evidence="1">
    <location>
        <begin position="256"/>
        <end position="321"/>
    </location>
</feature>
<keyword evidence="3" id="KW-1185">Reference proteome</keyword>
<dbReference type="EMBL" id="JBANRG010000144">
    <property type="protein sequence ID" value="KAK7433688.1"/>
    <property type="molecule type" value="Genomic_DNA"/>
</dbReference>